<reference evidence="3 4" key="1">
    <citation type="journal article" date="2004" name="Nature">
        <title>Genome evolution in yeasts.</title>
        <authorList>
            <consortium name="Genolevures"/>
            <person name="Dujon B."/>
            <person name="Sherman D."/>
            <person name="Fischer G."/>
            <person name="Durrens P."/>
            <person name="Casaregola S."/>
            <person name="Lafontaine I."/>
            <person name="de Montigny J."/>
            <person name="Marck C."/>
            <person name="Neuveglise C."/>
            <person name="Talla E."/>
            <person name="Goffard N."/>
            <person name="Frangeul L."/>
            <person name="Aigle M."/>
            <person name="Anthouard V."/>
            <person name="Babour A."/>
            <person name="Barbe V."/>
            <person name="Barnay S."/>
            <person name="Blanchin S."/>
            <person name="Beckerich J.M."/>
            <person name="Beyne E."/>
            <person name="Bleykasten C."/>
            <person name="Boisrame A."/>
            <person name="Boyer J."/>
            <person name="Cattolico L."/>
            <person name="Confanioleri F."/>
            <person name="de Daruvar A."/>
            <person name="Despons L."/>
            <person name="Fabre E."/>
            <person name="Fairhead C."/>
            <person name="Ferry-Dumazet H."/>
            <person name="Groppi A."/>
            <person name="Hantraye F."/>
            <person name="Hennequin C."/>
            <person name="Jauniaux N."/>
            <person name="Joyet P."/>
            <person name="Kachouri R."/>
            <person name="Kerrest A."/>
            <person name="Koszul R."/>
            <person name="Lemaire M."/>
            <person name="Lesur I."/>
            <person name="Ma L."/>
            <person name="Muller H."/>
            <person name="Nicaud J.M."/>
            <person name="Nikolski M."/>
            <person name="Oztas S."/>
            <person name="Ozier-Kalogeropoulos O."/>
            <person name="Pellenz S."/>
            <person name="Potier S."/>
            <person name="Richard G.F."/>
            <person name="Straub M.L."/>
            <person name="Suleau A."/>
            <person name="Swennene D."/>
            <person name="Tekaia F."/>
            <person name="Wesolowski-Louvel M."/>
            <person name="Westhof E."/>
            <person name="Wirth B."/>
            <person name="Zeniou-Meyer M."/>
            <person name="Zivanovic I."/>
            <person name="Bolotin-Fukuhara M."/>
            <person name="Thierry A."/>
            <person name="Bouchier C."/>
            <person name="Caudron B."/>
            <person name="Scarpelli C."/>
            <person name="Gaillardin C."/>
            <person name="Weissenbach J."/>
            <person name="Wincker P."/>
            <person name="Souciet J.L."/>
        </authorList>
    </citation>
    <scope>NUCLEOTIDE SEQUENCE [LARGE SCALE GENOMIC DNA]</scope>
    <source>
        <strain evidence="4">ATCC 8585 / CBS 2359 / DSM 70799 / NBRC 1267 / NRRL Y-1140 / WM37</strain>
    </source>
</reference>
<dbReference type="PROSITE" id="PS51229">
    <property type="entry name" value="DCUN1"/>
    <property type="match status" value="1"/>
</dbReference>
<dbReference type="Proteomes" id="UP000000598">
    <property type="component" value="Chromosome D"/>
</dbReference>
<evidence type="ECO:0000313" key="3">
    <source>
        <dbReference type="EMBL" id="CAH00877.1"/>
    </source>
</evidence>
<dbReference type="HOGENOM" id="CLU_047042_0_0_1"/>
<dbReference type="AlphaFoldDB" id="Q6CQK8"/>
<dbReference type="PANTHER" id="PTHR12281">
    <property type="entry name" value="RP42 RELATED"/>
    <property type="match status" value="1"/>
</dbReference>
<dbReference type="InterPro" id="IPR014764">
    <property type="entry name" value="DCN-prot"/>
</dbReference>
<dbReference type="InterPro" id="IPR005176">
    <property type="entry name" value="PONY_dom"/>
</dbReference>
<evidence type="ECO:0000313" key="4">
    <source>
        <dbReference type="Proteomes" id="UP000000598"/>
    </source>
</evidence>
<sequence>MFYFIFVSSFRVKKKAIYSRQNARASDHLLVDNNPSEISSYCVFIMEKEFMNLTGCTYSVAQEYLRKNGGRVEYALNDYYDNVDTIGGMRQSYNPSLVAIFEKYSNGVSATEWDSSGLIRFIEDLGISIEDPITLCLSQMLCIDDLTKPVSREQFLNAWSDLCCDTLRKMKAYLHTLEERLETDKDYFKSIYSYTFPLNTDEGSRHLPKDVAIEYWNIFFKDNKYALKISKERLNSWLEFINSDDSDPRKQNISNDIWLMFYKFIEQYPNDESLKQNYDEMAAWPLLIDEYYEFLEENDKL</sequence>
<organism evidence="3 4">
    <name type="scientific">Kluyveromyces lactis (strain ATCC 8585 / CBS 2359 / DSM 70799 / NBRC 1267 / NRRL Y-1140 / WM37)</name>
    <name type="common">Yeast</name>
    <name type="synonym">Candida sphaerica</name>
    <dbReference type="NCBI Taxonomy" id="284590"/>
    <lineage>
        <taxon>Eukaryota</taxon>
        <taxon>Fungi</taxon>
        <taxon>Dikarya</taxon>
        <taxon>Ascomycota</taxon>
        <taxon>Saccharomycotina</taxon>
        <taxon>Saccharomycetes</taxon>
        <taxon>Saccharomycetales</taxon>
        <taxon>Saccharomycetaceae</taxon>
        <taxon>Kluyveromyces</taxon>
    </lineage>
</organism>
<evidence type="ECO:0000256" key="1">
    <source>
        <dbReference type="RuleBase" id="RU410713"/>
    </source>
</evidence>
<dbReference type="Gene3D" id="1.10.238.10">
    <property type="entry name" value="EF-hand"/>
    <property type="match status" value="1"/>
</dbReference>
<dbReference type="PANTHER" id="PTHR12281:SF31">
    <property type="entry name" value="DCN1-LIKE PROTEIN 3"/>
    <property type="match status" value="1"/>
</dbReference>
<keyword evidence="4" id="KW-1185">Reference proteome</keyword>
<dbReference type="InParanoid" id="Q6CQK8"/>
<dbReference type="eggNOG" id="KOG3077">
    <property type="taxonomic scope" value="Eukaryota"/>
</dbReference>
<dbReference type="OMA" id="LWCKFLQ"/>
<protein>
    <recommendedName>
        <fullName evidence="1">Defective in cullin neddylation protein</fullName>
    </recommendedName>
</protein>
<dbReference type="Pfam" id="PF03556">
    <property type="entry name" value="Cullin_binding"/>
    <property type="match status" value="1"/>
</dbReference>
<dbReference type="STRING" id="284590.Q6CQK8"/>
<dbReference type="FunCoup" id="Q6CQK8">
    <property type="interactions" value="442"/>
</dbReference>
<dbReference type="GO" id="GO:0032182">
    <property type="term" value="F:ubiquitin-like protein binding"/>
    <property type="evidence" value="ECO:0007669"/>
    <property type="project" value="TreeGrafter"/>
</dbReference>
<name>Q6CQK8_KLULA</name>
<dbReference type="EMBL" id="CR382124">
    <property type="protein sequence ID" value="CAH00877.1"/>
    <property type="molecule type" value="Genomic_DNA"/>
</dbReference>
<evidence type="ECO:0000259" key="2">
    <source>
        <dbReference type="PROSITE" id="PS51229"/>
    </source>
</evidence>
<dbReference type="GO" id="GO:0097602">
    <property type="term" value="F:cullin family protein binding"/>
    <property type="evidence" value="ECO:0007669"/>
    <property type="project" value="TreeGrafter"/>
</dbReference>
<gene>
    <name evidence="3" type="ORF">KLLA0_D16346g</name>
</gene>
<dbReference type="Gene3D" id="1.10.8.10">
    <property type="entry name" value="DNA helicase RuvA subunit, C-terminal domain"/>
    <property type="match status" value="1"/>
</dbReference>
<accession>Q6CQK8</accession>
<dbReference type="PaxDb" id="284590-Q6CQK8"/>
<dbReference type="Pfam" id="PF14555">
    <property type="entry name" value="UBA_4"/>
    <property type="match status" value="1"/>
</dbReference>
<dbReference type="GO" id="GO:0045116">
    <property type="term" value="P:protein neddylation"/>
    <property type="evidence" value="ECO:0007669"/>
    <property type="project" value="TreeGrafter"/>
</dbReference>
<dbReference type="InterPro" id="IPR042460">
    <property type="entry name" value="DCN1-like_PONY"/>
</dbReference>
<dbReference type="GO" id="GO:0031624">
    <property type="term" value="F:ubiquitin conjugating enzyme binding"/>
    <property type="evidence" value="ECO:0007669"/>
    <property type="project" value="TreeGrafter"/>
</dbReference>
<dbReference type="Gene3D" id="1.10.238.200">
    <property type="entry name" value="Cullin, PONY binding domain"/>
    <property type="match status" value="1"/>
</dbReference>
<proteinExistence type="predicted"/>
<comment type="function">
    <text evidence="1">Neddylation of cullins play an essential role in the regulation of SCF-type complexes activity.</text>
</comment>
<feature type="domain" description="DCUN1" evidence="2">
    <location>
        <begin position="92"/>
        <end position="296"/>
    </location>
</feature>
<dbReference type="KEGG" id="kla:KLLA0_D16346g"/>
<dbReference type="GO" id="GO:0000151">
    <property type="term" value="C:ubiquitin ligase complex"/>
    <property type="evidence" value="ECO:0007669"/>
    <property type="project" value="TreeGrafter"/>
</dbReference>